<dbReference type="Proteomes" id="UP000321425">
    <property type="component" value="Unassembled WGS sequence"/>
</dbReference>
<gene>
    <name evidence="10" type="primary">purK</name>
    <name evidence="10" type="ORF">APU01nite_03300</name>
</gene>
<comment type="cofactor">
    <cofactor evidence="2">
        <name>Mg(2+)</name>
        <dbReference type="ChEBI" id="CHEBI:18420"/>
    </cofactor>
</comment>
<evidence type="ECO:0000256" key="8">
    <source>
        <dbReference type="PROSITE-ProRule" id="PRU00409"/>
    </source>
</evidence>
<dbReference type="SUPFAM" id="SSF52440">
    <property type="entry name" value="PreATP-grasp domain"/>
    <property type="match status" value="1"/>
</dbReference>
<comment type="caution">
    <text evidence="10">The sequence shown here is derived from an EMBL/GenBank/DDBJ whole genome shotgun (WGS) entry which is preliminary data.</text>
</comment>
<dbReference type="Pfam" id="PF22660">
    <property type="entry name" value="RS_preATP-grasp-like"/>
    <property type="match status" value="1"/>
</dbReference>
<evidence type="ECO:0000256" key="2">
    <source>
        <dbReference type="ARBA" id="ARBA00001946"/>
    </source>
</evidence>
<dbReference type="Pfam" id="PF02222">
    <property type="entry name" value="ATP-grasp"/>
    <property type="match status" value="1"/>
</dbReference>
<evidence type="ECO:0000256" key="4">
    <source>
        <dbReference type="ARBA" id="ARBA00022755"/>
    </source>
</evidence>
<evidence type="ECO:0000256" key="3">
    <source>
        <dbReference type="ARBA" id="ARBA00022741"/>
    </source>
</evidence>
<reference evidence="10 11" key="1">
    <citation type="submission" date="2019-07" db="EMBL/GenBank/DDBJ databases">
        <title>Whole genome shotgun sequence of Alkalibacterium putridalgicola NBRC 103243.</title>
        <authorList>
            <person name="Hosoyama A."/>
            <person name="Uohara A."/>
            <person name="Ohji S."/>
            <person name="Ichikawa N."/>
        </authorList>
    </citation>
    <scope>NUCLEOTIDE SEQUENCE [LARGE SCALE GENOMIC DNA]</scope>
    <source>
        <strain evidence="10 11">NBRC 103243</strain>
    </source>
</reference>
<dbReference type="PROSITE" id="PS50975">
    <property type="entry name" value="ATP_GRASP"/>
    <property type="match status" value="1"/>
</dbReference>
<dbReference type="PANTHER" id="PTHR11609:SF5">
    <property type="entry name" value="PHOSPHORIBOSYLAMINOIMIDAZOLE CARBOXYLASE"/>
    <property type="match status" value="1"/>
</dbReference>
<organism evidence="10 11">
    <name type="scientific">Alkalibacterium putridalgicola</name>
    <dbReference type="NCBI Taxonomy" id="426703"/>
    <lineage>
        <taxon>Bacteria</taxon>
        <taxon>Bacillati</taxon>
        <taxon>Bacillota</taxon>
        <taxon>Bacilli</taxon>
        <taxon>Lactobacillales</taxon>
        <taxon>Carnobacteriaceae</taxon>
        <taxon>Alkalibacterium</taxon>
    </lineage>
</organism>
<evidence type="ECO:0000259" key="9">
    <source>
        <dbReference type="PROSITE" id="PS50975"/>
    </source>
</evidence>
<evidence type="ECO:0000256" key="1">
    <source>
        <dbReference type="ARBA" id="ARBA00001936"/>
    </source>
</evidence>
<proteinExistence type="predicted"/>
<dbReference type="InterPro" id="IPR016185">
    <property type="entry name" value="PreATP-grasp_dom_sf"/>
</dbReference>
<dbReference type="Gene3D" id="3.30.470.20">
    <property type="entry name" value="ATP-grasp fold, B domain"/>
    <property type="match status" value="1"/>
</dbReference>
<keyword evidence="11" id="KW-1185">Reference proteome</keyword>
<keyword evidence="5 8" id="KW-0067">ATP-binding</keyword>
<keyword evidence="3 8" id="KW-0547">Nucleotide-binding</keyword>
<keyword evidence="6" id="KW-0464">Manganese</keyword>
<evidence type="ECO:0000256" key="7">
    <source>
        <dbReference type="ARBA" id="ARBA00025704"/>
    </source>
</evidence>
<feature type="domain" description="ATP-grasp" evidence="9">
    <location>
        <begin position="112"/>
        <end position="298"/>
    </location>
</feature>
<evidence type="ECO:0000256" key="6">
    <source>
        <dbReference type="ARBA" id="ARBA00023211"/>
    </source>
</evidence>
<protein>
    <submittedName>
        <fullName evidence="10">N5-carboxyaminoimidazole ribonucleotide synthase</fullName>
    </submittedName>
</protein>
<accession>A0ABQ0UUS0</accession>
<dbReference type="InterPro" id="IPR013815">
    <property type="entry name" value="ATP_grasp_subdomain_1"/>
</dbReference>
<dbReference type="InterPro" id="IPR011761">
    <property type="entry name" value="ATP-grasp"/>
</dbReference>
<name>A0ABQ0UUS0_9LACT</name>
<dbReference type="Gene3D" id="3.30.1490.20">
    <property type="entry name" value="ATP-grasp fold, A domain"/>
    <property type="match status" value="1"/>
</dbReference>
<dbReference type="SUPFAM" id="SSF56059">
    <property type="entry name" value="Glutathione synthetase ATP-binding domain-like"/>
    <property type="match status" value="1"/>
</dbReference>
<keyword evidence="4" id="KW-0658">Purine biosynthesis</keyword>
<evidence type="ECO:0000313" key="10">
    <source>
        <dbReference type="EMBL" id="GEK88291.1"/>
    </source>
</evidence>
<dbReference type="Gene3D" id="3.40.50.20">
    <property type="match status" value="1"/>
</dbReference>
<comment type="cofactor">
    <cofactor evidence="1">
        <name>Mn(2+)</name>
        <dbReference type="ChEBI" id="CHEBI:29035"/>
    </cofactor>
</comment>
<dbReference type="InterPro" id="IPR003135">
    <property type="entry name" value="ATP-grasp_carboxylate-amine"/>
</dbReference>
<evidence type="ECO:0000313" key="11">
    <source>
        <dbReference type="Proteomes" id="UP000321425"/>
    </source>
</evidence>
<dbReference type="EMBL" id="BJUX01000002">
    <property type="protein sequence ID" value="GEK88291.1"/>
    <property type="molecule type" value="Genomic_DNA"/>
</dbReference>
<comment type="pathway">
    <text evidence="7">Purine metabolism.</text>
</comment>
<evidence type="ECO:0000256" key="5">
    <source>
        <dbReference type="ARBA" id="ARBA00022840"/>
    </source>
</evidence>
<dbReference type="InterPro" id="IPR054350">
    <property type="entry name" value="PurT/PurK_preATP-grasp"/>
</dbReference>
<dbReference type="PANTHER" id="PTHR11609">
    <property type="entry name" value="PURINE BIOSYNTHESIS PROTEIN 6/7, PUR6/7"/>
    <property type="match status" value="1"/>
</dbReference>
<sequence length="373" mass="41546">MMTNWIKPGSTIGIIGGGSVARLLALSAKQLGYHVGVFDPNAHCLSACVADWQIVAELSDEPASLDLAMKSDVVVYESDAFPSRLIEGIKRTVPVPQGEELLAVSQDRMLQKAFLESVRVNIAPFATIVSLDDIKEAVNSIGYPCVLKSNSTDERFKEHHVLFNEEDIGASEPFLSQGTCVLEAWIPSEKEVCLALVKNSEGEISSLAITEMKYKDDVFHQSIAPAQLEAEVEQEIKRIGHVIAEKLDFVGVMAIEIFSTGSGALYVNEIVAHPHRAFHYTFNYPHFSQFEALIKAVTGWPVRVTDRLHDTMVMKLIRKDEEDLTYTQAQIKPDWLFTFYDNVTGQESSEFGHIVVPTKQLKKTLEQLSDIFD</sequence>